<comment type="caution">
    <text evidence="1">The sequence shown here is derived from an EMBL/GenBank/DDBJ whole genome shotgun (WGS) entry which is preliminary data.</text>
</comment>
<proteinExistence type="predicted"/>
<organism evidence="1 2">
    <name type="scientific">Christiangramia oceanisediminis</name>
    <dbReference type="NCBI Taxonomy" id="2920386"/>
    <lineage>
        <taxon>Bacteria</taxon>
        <taxon>Pseudomonadati</taxon>
        <taxon>Bacteroidota</taxon>
        <taxon>Flavobacteriia</taxon>
        <taxon>Flavobacteriales</taxon>
        <taxon>Flavobacteriaceae</taxon>
        <taxon>Christiangramia</taxon>
    </lineage>
</organism>
<dbReference type="EMBL" id="JANCNS010000001">
    <property type="protein sequence ID" value="MCP9198301.1"/>
    <property type="molecule type" value="Genomic_DNA"/>
</dbReference>
<gene>
    <name evidence="1" type="ORF">MKO06_00165</name>
</gene>
<reference evidence="1" key="1">
    <citation type="submission" date="2022-07" db="EMBL/GenBank/DDBJ databases">
        <title>Gramela sediminis sp. nov., isolated from deep-sea sediment of the Indian Ocean.</title>
        <authorList>
            <person name="Shi H."/>
        </authorList>
    </citation>
    <scope>NUCLEOTIDE SEQUENCE</scope>
    <source>
        <strain evidence="1">GC03-9</strain>
    </source>
</reference>
<name>A0A9X2KX68_9FLAO</name>
<dbReference type="RefSeq" id="WP_241550302.1">
    <property type="nucleotide sequence ID" value="NZ_JANCNS010000001.1"/>
</dbReference>
<dbReference type="AlphaFoldDB" id="A0A9X2KX68"/>
<keyword evidence="2" id="KW-1185">Reference proteome</keyword>
<sequence length="461" mass="53781">MKKKKILVIIPDGVSLRNFLFTDFPDIAREAGLQIVYWNATTYDIAGEGEKEIKLKPRPRVITDLYKRAKILAELDHFKDRFRDPIYEKYEFRNSSKGIKNKIKNLIVSWLRRIHSGEKGLEVLRSRIIGSERKSQYYKDCREVLKNEAPDLVFCANQRPVNAIAPVTAAKDLGIPTACFIFSWDNLPKATKVIDTDFYFVWSNYMKNELLEYYPFIQEQQVKITGTPQFEIHYKEEVIMSRKDFFKKYGLNPEKDYLCFSGDDITTSPHDEIFLKDVAETVRKLNRNGEELGVIFRRCPVDFSERYDTVIEEYSDVIKPVDPEWSGGEGSWDQVMPTRADMILQTNIIQHSFMVINVASSMVFDFATRDKACAYINYIPDIPNLKKDVREIYEYVHFRSMPDRGAVYWINEVQEIEDVIMLAKNNTSDSVEITKQWYKIINASDGKANSQITQEFQLIIK</sequence>
<accession>A0A9X2KX68</accession>
<evidence type="ECO:0000313" key="1">
    <source>
        <dbReference type="EMBL" id="MCP9198301.1"/>
    </source>
</evidence>
<dbReference type="SUPFAM" id="SSF53756">
    <property type="entry name" value="UDP-Glycosyltransferase/glycogen phosphorylase"/>
    <property type="match status" value="1"/>
</dbReference>
<protein>
    <submittedName>
        <fullName evidence="1">UDP-glycosyltransferase</fullName>
    </submittedName>
</protein>
<evidence type="ECO:0000313" key="2">
    <source>
        <dbReference type="Proteomes" id="UP001155280"/>
    </source>
</evidence>
<dbReference type="Proteomes" id="UP001155280">
    <property type="component" value="Unassembled WGS sequence"/>
</dbReference>